<evidence type="ECO:0000256" key="6">
    <source>
        <dbReference type="ARBA" id="ARBA00023002"/>
    </source>
</evidence>
<dbReference type="InterPro" id="IPR029479">
    <property type="entry name" value="Nitroreductase"/>
</dbReference>
<dbReference type="CDD" id="cd02149">
    <property type="entry name" value="NfsB-like"/>
    <property type="match status" value="1"/>
</dbReference>
<evidence type="ECO:0000313" key="8">
    <source>
        <dbReference type="EMBL" id="QAA80452.1"/>
    </source>
</evidence>
<comment type="similarity">
    <text evidence="2">Belongs to the nitroreductase family.</text>
</comment>
<dbReference type="AlphaFoldDB" id="A0A410FZJ0"/>
<reference evidence="8 9" key="1">
    <citation type="submission" date="2019-01" db="EMBL/GenBank/DDBJ databases">
        <title>Complete genome sequencing of Aequorivita sp. H23M31.</title>
        <authorList>
            <person name="Bae J.-W."/>
        </authorList>
    </citation>
    <scope>NUCLEOTIDE SEQUENCE [LARGE SCALE GENOMIC DNA]</scope>
    <source>
        <strain evidence="8 9">H23M31</strain>
    </source>
</reference>
<dbReference type="Gene3D" id="3.40.109.10">
    <property type="entry name" value="NADH Oxidase"/>
    <property type="match status" value="1"/>
</dbReference>
<evidence type="ECO:0000256" key="4">
    <source>
        <dbReference type="ARBA" id="ARBA00022643"/>
    </source>
</evidence>
<dbReference type="InterPro" id="IPR033878">
    <property type="entry name" value="NfsB-like"/>
</dbReference>
<feature type="domain" description="Nitroreductase" evidence="7">
    <location>
        <begin position="10"/>
        <end position="187"/>
    </location>
</feature>
<sequence>MASNTIKKLQWRYATKRFDATKKLSEGKLDILKQTFNLTATSFGLQPLKMVVVSNPSIKEKLMSFTFNQPQVRDASHVLVLCIEKEIDANFIVDHFKRVEDTRNTSREILEPYEKDLVSSFSEKHALEIRQWMVNQLYLTLGALLTVCAIENIDSCPMEGFEPENYDKLLGLAEKGLKSVIVLPVGYRDETDFFSNLKKVRRGVEELVIKFD</sequence>
<dbReference type="InterPro" id="IPR000415">
    <property type="entry name" value="Nitroreductase-like"/>
</dbReference>
<gene>
    <name evidence="8" type="ORF">EI546_01335</name>
</gene>
<comment type="cofactor">
    <cofactor evidence="1">
        <name>FMN</name>
        <dbReference type="ChEBI" id="CHEBI:58210"/>
    </cofactor>
</comment>
<dbReference type="SUPFAM" id="SSF55469">
    <property type="entry name" value="FMN-dependent nitroreductase-like"/>
    <property type="match status" value="1"/>
</dbReference>
<dbReference type="Pfam" id="PF00881">
    <property type="entry name" value="Nitroreductase"/>
    <property type="match status" value="1"/>
</dbReference>
<proteinExistence type="inferred from homology"/>
<evidence type="ECO:0000256" key="3">
    <source>
        <dbReference type="ARBA" id="ARBA00022630"/>
    </source>
</evidence>
<evidence type="ECO:0000313" key="9">
    <source>
        <dbReference type="Proteomes" id="UP000285517"/>
    </source>
</evidence>
<dbReference type="PANTHER" id="PTHR43673">
    <property type="entry name" value="NAD(P)H NITROREDUCTASE YDGI-RELATED"/>
    <property type="match status" value="1"/>
</dbReference>
<keyword evidence="5" id="KW-0521">NADP</keyword>
<dbReference type="GO" id="GO:0016491">
    <property type="term" value="F:oxidoreductase activity"/>
    <property type="evidence" value="ECO:0007669"/>
    <property type="project" value="UniProtKB-KW"/>
</dbReference>
<evidence type="ECO:0000256" key="2">
    <source>
        <dbReference type="ARBA" id="ARBA00007118"/>
    </source>
</evidence>
<dbReference type="KEGG" id="aev:EI546_01335"/>
<evidence type="ECO:0000259" key="7">
    <source>
        <dbReference type="Pfam" id="PF00881"/>
    </source>
</evidence>
<keyword evidence="9" id="KW-1185">Reference proteome</keyword>
<name>A0A410FZJ0_9FLAO</name>
<dbReference type="PANTHER" id="PTHR43673:SF2">
    <property type="entry name" value="NITROREDUCTASE"/>
    <property type="match status" value="1"/>
</dbReference>
<dbReference type="EMBL" id="CP034951">
    <property type="protein sequence ID" value="QAA80452.1"/>
    <property type="molecule type" value="Genomic_DNA"/>
</dbReference>
<dbReference type="RefSeq" id="WP_128248852.1">
    <property type="nucleotide sequence ID" value="NZ_CP034951.1"/>
</dbReference>
<keyword evidence="3" id="KW-0285">Flavoprotein</keyword>
<evidence type="ECO:0000256" key="5">
    <source>
        <dbReference type="ARBA" id="ARBA00022857"/>
    </source>
</evidence>
<accession>A0A410FZJ0</accession>
<dbReference type="Proteomes" id="UP000285517">
    <property type="component" value="Chromosome"/>
</dbReference>
<dbReference type="OrthoDB" id="9809288at2"/>
<keyword evidence="4" id="KW-0288">FMN</keyword>
<protein>
    <submittedName>
        <fullName evidence="8">NAD(P)H-dependent oxidoreductase</fullName>
    </submittedName>
</protein>
<evidence type="ECO:0000256" key="1">
    <source>
        <dbReference type="ARBA" id="ARBA00001917"/>
    </source>
</evidence>
<keyword evidence="6" id="KW-0560">Oxidoreductase</keyword>
<organism evidence="8 9">
    <name type="scientific">Aequorivita ciconiae</name>
    <dbReference type="NCBI Taxonomy" id="2494375"/>
    <lineage>
        <taxon>Bacteria</taxon>
        <taxon>Pseudomonadati</taxon>
        <taxon>Bacteroidota</taxon>
        <taxon>Flavobacteriia</taxon>
        <taxon>Flavobacteriales</taxon>
        <taxon>Flavobacteriaceae</taxon>
        <taxon>Aequorivita</taxon>
    </lineage>
</organism>